<dbReference type="GO" id="GO:0006396">
    <property type="term" value="P:RNA processing"/>
    <property type="evidence" value="ECO:0007669"/>
    <property type="project" value="UniProtKB-UniRule"/>
</dbReference>
<keyword evidence="2 5" id="KW-0436">Ligase</keyword>
<evidence type="ECO:0000256" key="3">
    <source>
        <dbReference type="NCBIfam" id="TIGR03399"/>
    </source>
</evidence>
<feature type="binding site" evidence="2">
    <location>
        <position position="100"/>
    </location>
    <ligand>
        <name>ATP</name>
        <dbReference type="ChEBI" id="CHEBI:30616"/>
    </ligand>
</feature>
<sequence>MITIDGAEGEGGGQVLRSALTLSLVTGEPFTIQNIRARRKSPGLKRQHLAAVQAAARVGAAEVEGDSLESMRLQFRPAVLSGGHYDLRIHGAGSTSLVLQTLLPALLFADAPATVLMEGGTHNPWAPPFDYLTRAYLPLLARMGARISGELLQYGFFPAGGGACQFHVEPCRQLRGIELLETGPLLNRRFTAVVANLPLHIAERECDTFARKSGWPVRCFQCETVTARGPGNVAMAELDYELTPQLFIQFGKQGVKAEHVASNLWREVQRYQNQEAPISDYQADQLLLPLGLAAWKGGGPGLFRTGSLTEHSRTHIEVLQRFLPIAITAEEDGKNQIVRVEAAR</sequence>
<name>A0A518DLQ4_9BACT</name>
<dbReference type="NCBIfam" id="NF003246">
    <property type="entry name" value="PRK04204.1-2"/>
    <property type="match status" value="1"/>
</dbReference>
<proteinExistence type="inferred from homology"/>
<dbReference type="InterPro" id="IPR000228">
    <property type="entry name" value="RNA3'_term_phos_cyc"/>
</dbReference>
<dbReference type="AlphaFoldDB" id="A0A518DLQ4"/>
<dbReference type="InterPro" id="IPR013792">
    <property type="entry name" value="RNA3'P_cycl/enolpyr_Trfase_a/b"/>
</dbReference>
<dbReference type="EMBL" id="CP036433">
    <property type="protein sequence ID" value="QDU92753.1"/>
    <property type="molecule type" value="Genomic_DNA"/>
</dbReference>
<dbReference type="InterPro" id="IPR017770">
    <property type="entry name" value="RNA3'_term_phos_cyc_type_1"/>
</dbReference>
<dbReference type="GO" id="GO:0003963">
    <property type="term" value="F:RNA-3'-phosphate cyclase activity"/>
    <property type="evidence" value="ECO:0007669"/>
    <property type="project" value="UniProtKB-UniRule"/>
</dbReference>
<dbReference type="RefSeq" id="WP_145048981.1">
    <property type="nucleotide sequence ID" value="NZ_CP036433.1"/>
</dbReference>
<dbReference type="EC" id="6.5.1.4" evidence="2 3"/>
<organism evidence="5 6">
    <name type="scientific">Lignipirellula cremea</name>
    <dbReference type="NCBI Taxonomy" id="2528010"/>
    <lineage>
        <taxon>Bacteria</taxon>
        <taxon>Pseudomonadati</taxon>
        <taxon>Planctomycetota</taxon>
        <taxon>Planctomycetia</taxon>
        <taxon>Pirellulales</taxon>
        <taxon>Pirellulaceae</taxon>
        <taxon>Lignipirellula</taxon>
    </lineage>
</organism>
<dbReference type="PIRSF" id="PIRSF005378">
    <property type="entry name" value="RNA3'_term_phos_cycl_euk"/>
    <property type="match status" value="1"/>
</dbReference>
<evidence type="ECO:0000259" key="4">
    <source>
        <dbReference type="Pfam" id="PF01137"/>
    </source>
</evidence>
<dbReference type="InterPro" id="IPR023797">
    <property type="entry name" value="RNA3'_phos_cyclase_dom"/>
</dbReference>
<dbReference type="KEGG" id="lcre:Pla8534_05020"/>
<dbReference type="Gene3D" id="3.65.10.20">
    <property type="entry name" value="RNA 3'-terminal phosphate cyclase domain"/>
    <property type="match status" value="1"/>
</dbReference>
<dbReference type="OrthoDB" id="9789235at2"/>
<comment type="function">
    <text evidence="2">Catalyzes the conversion of 3'-phosphate to a 2',3'-cyclic phosphodiester at the end of RNA. The mechanism of action of the enzyme occurs in 3 steps: (A) adenylation of the enzyme by ATP; (B) transfer of adenylate to an RNA-N3'P to produce RNA-N3'PP5'A; (C) and attack of the adjacent 2'-hydroxyl on the 3'-phosphorus in the diester linkage to produce the cyclic end product. The biological role of this enzyme is unknown but it is likely to function in some aspects of cellular RNA processing.</text>
</comment>
<keyword evidence="2" id="KW-0067">ATP-binding</keyword>
<reference evidence="5 6" key="1">
    <citation type="submission" date="2019-02" db="EMBL/GenBank/DDBJ databases">
        <title>Deep-cultivation of Planctomycetes and their phenomic and genomic characterization uncovers novel biology.</title>
        <authorList>
            <person name="Wiegand S."/>
            <person name="Jogler M."/>
            <person name="Boedeker C."/>
            <person name="Pinto D."/>
            <person name="Vollmers J."/>
            <person name="Rivas-Marin E."/>
            <person name="Kohn T."/>
            <person name="Peeters S.H."/>
            <person name="Heuer A."/>
            <person name="Rast P."/>
            <person name="Oberbeckmann S."/>
            <person name="Bunk B."/>
            <person name="Jeske O."/>
            <person name="Meyerdierks A."/>
            <person name="Storesund J.E."/>
            <person name="Kallscheuer N."/>
            <person name="Luecker S."/>
            <person name="Lage O.M."/>
            <person name="Pohl T."/>
            <person name="Merkel B.J."/>
            <person name="Hornburger P."/>
            <person name="Mueller R.-W."/>
            <person name="Bruemmer F."/>
            <person name="Labrenz M."/>
            <person name="Spormann A.M."/>
            <person name="Op den Camp H."/>
            <person name="Overmann J."/>
            <person name="Amann R."/>
            <person name="Jetten M.S.M."/>
            <person name="Mascher T."/>
            <person name="Medema M.H."/>
            <person name="Devos D.P."/>
            <person name="Kaster A.-K."/>
            <person name="Ovreas L."/>
            <person name="Rohde M."/>
            <person name="Galperin M.Y."/>
            <person name="Jogler C."/>
        </authorList>
    </citation>
    <scope>NUCLEOTIDE SEQUENCE [LARGE SCALE GENOMIC DNA]</scope>
    <source>
        <strain evidence="5 6">Pla85_3_4</strain>
    </source>
</reference>
<evidence type="ECO:0000256" key="2">
    <source>
        <dbReference type="HAMAP-Rule" id="MF_00200"/>
    </source>
</evidence>
<dbReference type="HAMAP" id="MF_00200">
    <property type="entry name" value="RTC"/>
    <property type="match status" value="1"/>
</dbReference>
<dbReference type="GO" id="GO:0005524">
    <property type="term" value="F:ATP binding"/>
    <property type="evidence" value="ECO:0007669"/>
    <property type="project" value="UniProtKB-KW"/>
</dbReference>
<protein>
    <recommendedName>
        <fullName evidence="2 3">RNA 3'-terminal phosphate cyclase</fullName>
        <shortName evidence="2">RNA cyclase</shortName>
        <shortName evidence="2">RNA-3'-phosphate cyclase</shortName>
        <ecNumber evidence="2 3">6.5.1.4</ecNumber>
    </recommendedName>
</protein>
<comment type="subcellular location">
    <subcellularLocation>
        <location evidence="2">Cytoplasm</location>
    </subcellularLocation>
</comment>
<dbReference type="Pfam" id="PF01137">
    <property type="entry name" value="RTC"/>
    <property type="match status" value="1"/>
</dbReference>
<dbReference type="InterPro" id="IPR037136">
    <property type="entry name" value="RNA3'_phos_cyclase_dom_sf"/>
</dbReference>
<keyword evidence="2" id="KW-0963">Cytoplasm</keyword>
<dbReference type="InterPro" id="IPR036553">
    <property type="entry name" value="RPTC_insert"/>
</dbReference>
<evidence type="ECO:0000313" key="6">
    <source>
        <dbReference type="Proteomes" id="UP000317648"/>
    </source>
</evidence>
<keyword evidence="2" id="KW-0547">Nucleotide-binding</keyword>
<feature type="domain" description="RNA 3'-terminal phosphate cyclase" evidence="4">
    <location>
        <begin position="9"/>
        <end position="327"/>
    </location>
</feature>
<accession>A0A518DLQ4</accession>
<feature type="binding site" evidence="2">
    <location>
        <begin position="281"/>
        <end position="285"/>
    </location>
    <ligand>
        <name>ATP</name>
        <dbReference type="ChEBI" id="CHEBI:30616"/>
    </ligand>
</feature>
<dbReference type="PANTHER" id="PTHR11096:SF0">
    <property type="entry name" value="RNA 3'-TERMINAL PHOSPHATE CYCLASE"/>
    <property type="match status" value="1"/>
</dbReference>
<dbReference type="Proteomes" id="UP000317648">
    <property type="component" value="Chromosome"/>
</dbReference>
<dbReference type="SUPFAM" id="SSF52913">
    <property type="entry name" value="RNA 3'-terminal phosphate cyclase, RPTC, insert domain"/>
    <property type="match status" value="1"/>
</dbReference>
<comment type="catalytic activity">
    <reaction evidence="1 2">
        <text>a 3'-end 3'-phospho-ribonucleotide-RNA + ATP = a 3'-end 2',3'-cyclophospho-ribonucleotide-RNA + AMP + diphosphate</text>
        <dbReference type="Rhea" id="RHEA:23976"/>
        <dbReference type="Rhea" id="RHEA-COMP:10463"/>
        <dbReference type="Rhea" id="RHEA-COMP:10464"/>
        <dbReference type="ChEBI" id="CHEBI:30616"/>
        <dbReference type="ChEBI" id="CHEBI:33019"/>
        <dbReference type="ChEBI" id="CHEBI:83062"/>
        <dbReference type="ChEBI" id="CHEBI:83064"/>
        <dbReference type="ChEBI" id="CHEBI:456215"/>
        <dbReference type="EC" id="6.5.1.4"/>
    </reaction>
</comment>
<dbReference type="PANTHER" id="PTHR11096">
    <property type="entry name" value="RNA 3' TERMINAL PHOSPHATE CYCLASE"/>
    <property type="match status" value="1"/>
</dbReference>
<dbReference type="SUPFAM" id="SSF55205">
    <property type="entry name" value="EPT/RTPC-like"/>
    <property type="match status" value="1"/>
</dbReference>
<dbReference type="GO" id="GO:0005737">
    <property type="term" value="C:cytoplasm"/>
    <property type="evidence" value="ECO:0007669"/>
    <property type="project" value="UniProtKB-SubCell"/>
</dbReference>
<feature type="active site" description="Tele-AMP-histidine intermediate" evidence="2">
    <location>
        <position position="311"/>
    </location>
</feature>
<comment type="similarity">
    <text evidence="2">Belongs to the RNA 3'-terminal cyclase family. Type 1 subfamily.</text>
</comment>
<evidence type="ECO:0000256" key="1">
    <source>
        <dbReference type="ARBA" id="ARBA00024481"/>
    </source>
</evidence>
<gene>
    <name evidence="2 5" type="primary">rtcA</name>
    <name evidence="5" type="ORF">Pla8534_05020</name>
</gene>
<evidence type="ECO:0000313" key="5">
    <source>
        <dbReference type="EMBL" id="QDU92753.1"/>
    </source>
</evidence>
<keyword evidence="6" id="KW-1185">Reference proteome</keyword>
<dbReference type="NCBIfam" id="TIGR03399">
    <property type="entry name" value="RNA_3prim_cycl"/>
    <property type="match status" value="1"/>
</dbReference>
<dbReference type="Gene3D" id="3.30.360.20">
    <property type="entry name" value="RNA 3'-terminal phosphate cyclase, insert domain"/>
    <property type="match status" value="1"/>
</dbReference>